<name>K6VJK0_PLACD</name>
<evidence type="ECO:0000313" key="2">
    <source>
        <dbReference type="EMBL" id="GAB69582.1"/>
    </source>
</evidence>
<sequence length="189" mass="21065">MEEAIDLTHSQQASRSTISGSANVEIRNTIVSENQGQEKNLRTEVENVVEQVSELKEHDGKHLGVHRQQFFKPFDSFSPNQTYQEIERSLGSGSGTNTMHPPSESNNSSGNLDKMHYYLSDTLQNIDPVPVVGVSGGMGALYLLLKLEPSLVEEDLDNESVLDSINNTQISFQVIKDMEMEILDMIKLI</sequence>
<dbReference type="GeneID" id="14696124"/>
<organism evidence="2 3">
    <name type="scientific">Plasmodium cynomolgi (strain B)</name>
    <dbReference type="NCBI Taxonomy" id="1120755"/>
    <lineage>
        <taxon>Eukaryota</taxon>
        <taxon>Sar</taxon>
        <taxon>Alveolata</taxon>
        <taxon>Apicomplexa</taxon>
        <taxon>Aconoidasida</taxon>
        <taxon>Haemosporida</taxon>
        <taxon>Plasmodiidae</taxon>
        <taxon>Plasmodium</taxon>
        <taxon>Plasmodium (Plasmodium)</taxon>
    </lineage>
</organism>
<accession>K6VJK0</accession>
<evidence type="ECO:0000256" key="1">
    <source>
        <dbReference type="SAM" id="MobiDB-lite"/>
    </source>
</evidence>
<dbReference type="VEuPathDB" id="PlasmoDB:PCYB_003310"/>
<dbReference type="AlphaFoldDB" id="K6VJK0"/>
<keyword evidence="3" id="KW-1185">Reference proteome</keyword>
<reference evidence="2 3" key="1">
    <citation type="journal article" date="2012" name="Nat. Genet.">
        <title>Plasmodium cynomolgi genome sequences provide insight into Plasmodium vivax and the monkey malaria clade.</title>
        <authorList>
            <person name="Tachibana S."/>
            <person name="Sullivan S.A."/>
            <person name="Kawai S."/>
            <person name="Nakamura S."/>
            <person name="Kim H.R."/>
            <person name="Goto N."/>
            <person name="Arisue N."/>
            <person name="Palacpac N.M.Q."/>
            <person name="Honma H."/>
            <person name="Yagi M."/>
            <person name="Tougan T."/>
            <person name="Katakai Y."/>
            <person name="Kaneko O."/>
            <person name="Mita T."/>
            <person name="Kita K."/>
            <person name="Yasutomi Y."/>
            <person name="Sutton P.L."/>
            <person name="Shakhbatyan R."/>
            <person name="Horii T."/>
            <person name="Yasunaga T."/>
            <person name="Barnwell J.W."/>
            <person name="Escalante A.A."/>
            <person name="Carlton J.M."/>
            <person name="Tanabe K."/>
        </authorList>
    </citation>
    <scope>NUCLEOTIDE SEQUENCE [LARGE SCALE GENOMIC DNA]</scope>
    <source>
        <strain evidence="2 3">B</strain>
    </source>
</reference>
<dbReference type="RefSeq" id="XP_004227800.1">
    <property type="nucleotide sequence ID" value="XM_004227752.1"/>
</dbReference>
<feature type="region of interest" description="Disordered" evidence="1">
    <location>
        <begin position="1"/>
        <end position="20"/>
    </location>
</feature>
<protein>
    <recommendedName>
        <fullName evidence="4">CYIR protein</fullName>
    </recommendedName>
</protein>
<gene>
    <name evidence="2" type="ORF">PCYB_003310</name>
</gene>
<dbReference type="EMBL" id="DF157375">
    <property type="protein sequence ID" value="GAB69582.1"/>
    <property type="molecule type" value="Genomic_DNA"/>
</dbReference>
<feature type="compositionally biased region" description="Polar residues" evidence="1">
    <location>
        <begin position="95"/>
        <end position="111"/>
    </location>
</feature>
<evidence type="ECO:0008006" key="4">
    <source>
        <dbReference type="Google" id="ProtNLM"/>
    </source>
</evidence>
<proteinExistence type="predicted"/>
<evidence type="ECO:0000313" key="3">
    <source>
        <dbReference type="Proteomes" id="UP000006319"/>
    </source>
</evidence>
<dbReference type="KEGG" id="pcy:PCYB_003310"/>
<dbReference type="Proteomes" id="UP000006319">
    <property type="component" value="Unassembled WGS sequence"/>
</dbReference>
<feature type="region of interest" description="Disordered" evidence="1">
    <location>
        <begin position="89"/>
        <end position="112"/>
    </location>
</feature>
<feature type="compositionally biased region" description="Polar residues" evidence="1">
    <location>
        <begin position="8"/>
        <end position="20"/>
    </location>
</feature>